<dbReference type="PANTHER" id="PTHR30093:SF44">
    <property type="entry name" value="TYPE II SECRETION SYSTEM CORE PROTEIN G"/>
    <property type="match status" value="1"/>
</dbReference>
<keyword evidence="3 6" id="KW-0812">Transmembrane</keyword>
<keyword evidence="4 6" id="KW-1133">Transmembrane helix</keyword>
<dbReference type="InterPro" id="IPR045584">
    <property type="entry name" value="Pilin-like"/>
</dbReference>
<dbReference type="EMBL" id="MGIL01000015">
    <property type="protein sequence ID" value="OGM88184.1"/>
    <property type="molecule type" value="Genomic_DNA"/>
</dbReference>
<evidence type="ECO:0000313" key="8">
    <source>
        <dbReference type="Proteomes" id="UP000177596"/>
    </source>
</evidence>
<evidence type="ECO:0000256" key="2">
    <source>
        <dbReference type="ARBA" id="ARBA00022481"/>
    </source>
</evidence>
<dbReference type="PANTHER" id="PTHR30093">
    <property type="entry name" value="GENERAL SECRETION PATHWAY PROTEIN G"/>
    <property type="match status" value="1"/>
</dbReference>
<dbReference type="Gene3D" id="3.30.700.10">
    <property type="entry name" value="Glycoprotein, Type 4 Pilin"/>
    <property type="match status" value="1"/>
</dbReference>
<dbReference type="PRINTS" id="PR00813">
    <property type="entry name" value="BCTERIALGSPG"/>
</dbReference>
<dbReference type="InterPro" id="IPR012902">
    <property type="entry name" value="N_methyl_site"/>
</dbReference>
<dbReference type="SUPFAM" id="SSF54523">
    <property type="entry name" value="Pili subunits"/>
    <property type="match status" value="1"/>
</dbReference>
<keyword evidence="5 6" id="KW-0472">Membrane</keyword>
<dbReference type="Proteomes" id="UP000177596">
    <property type="component" value="Unassembled WGS sequence"/>
</dbReference>
<sequence length="151" mass="16275">MKKGFTLIELLVVISIIGILLALSVFGLQGARESSRDARRKADLEAIRSGLEIFKADCDNYYIGVSLPSSLVGQYNPNADPPVYSPSCLQANTYIAQVPTDPVSGTRSYSYTSDGTTYVLCASLEGIKNSVGDPECGYKCGTECNYKVKNP</sequence>
<dbReference type="InterPro" id="IPR000983">
    <property type="entry name" value="Bac_GSPG_pilin"/>
</dbReference>
<evidence type="ECO:0000256" key="3">
    <source>
        <dbReference type="ARBA" id="ARBA00022692"/>
    </source>
</evidence>
<evidence type="ECO:0000256" key="5">
    <source>
        <dbReference type="ARBA" id="ARBA00023136"/>
    </source>
</evidence>
<evidence type="ECO:0000256" key="6">
    <source>
        <dbReference type="SAM" id="Phobius"/>
    </source>
</evidence>
<evidence type="ECO:0000256" key="1">
    <source>
        <dbReference type="ARBA" id="ARBA00004167"/>
    </source>
</evidence>
<comment type="caution">
    <text evidence="7">The sequence shown here is derived from an EMBL/GenBank/DDBJ whole genome shotgun (WGS) entry which is preliminary data.</text>
</comment>
<dbReference type="AlphaFoldDB" id="A0A1F8DHV0"/>
<keyword evidence="2" id="KW-0488">Methylation</keyword>
<evidence type="ECO:0000313" key="7">
    <source>
        <dbReference type="EMBL" id="OGM88184.1"/>
    </source>
</evidence>
<evidence type="ECO:0000256" key="4">
    <source>
        <dbReference type="ARBA" id="ARBA00022989"/>
    </source>
</evidence>
<accession>A0A1F8DHV0</accession>
<dbReference type="GO" id="GO:0016020">
    <property type="term" value="C:membrane"/>
    <property type="evidence" value="ECO:0007669"/>
    <property type="project" value="UniProtKB-SubCell"/>
</dbReference>
<protein>
    <recommendedName>
        <fullName evidence="9">Type II secretion system protein GspG C-terminal domain-containing protein</fullName>
    </recommendedName>
</protein>
<gene>
    <name evidence="7" type="ORF">A2573_02115</name>
</gene>
<reference evidence="7 8" key="1">
    <citation type="journal article" date="2016" name="Nat. Commun.">
        <title>Thousands of microbial genomes shed light on interconnected biogeochemical processes in an aquifer system.</title>
        <authorList>
            <person name="Anantharaman K."/>
            <person name="Brown C.T."/>
            <person name="Hug L.A."/>
            <person name="Sharon I."/>
            <person name="Castelle C.J."/>
            <person name="Probst A.J."/>
            <person name="Thomas B.C."/>
            <person name="Singh A."/>
            <person name="Wilkins M.J."/>
            <person name="Karaoz U."/>
            <person name="Brodie E.L."/>
            <person name="Williams K.H."/>
            <person name="Hubbard S.S."/>
            <person name="Banfield J.F."/>
        </authorList>
    </citation>
    <scope>NUCLEOTIDE SEQUENCE [LARGE SCALE GENOMIC DNA]</scope>
</reference>
<feature type="transmembrane region" description="Helical" evidence="6">
    <location>
        <begin position="6"/>
        <end position="31"/>
    </location>
</feature>
<organism evidence="7 8">
    <name type="scientific">Candidatus Woesebacteria bacterium RIFOXYD1_FULL_43_18</name>
    <dbReference type="NCBI Taxonomy" id="1802551"/>
    <lineage>
        <taxon>Bacteria</taxon>
        <taxon>Candidatus Woeseibacteriota</taxon>
    </lineage>
</organism>
<proteinExistence type="predicted"/>
<dbReference type="Pfam" id="PF07963">
    <property type="entry name" value="N_methyl"/>
    <property type="match status" value="1"/>
</dbReference>
<dbReference type="NCBIfam" id="TIGR02532">
    <property type="entry name" value="IV_pilin_GFxxxE"/>
    <property type="match status" value="1"/>
</dbReference>
<evidence type="ECO:0008006" key="9">
    <source>
        <dbReference type="Google" id="ProtNLM"/>
    </source>
</evidence>
<name>A0A1F8DHV0_9BACT</name>
<dbReference type="PROSITE" id="PS00409">
    <property type="entry name" value="PROKAR_NTER_METHYL"/>
    <property type="match status" value="1"/>
</dbReference>
<dbReference type="GO" id="GO:0015628">
    <property type="term" value="P:protein secretion by the type II secretion system"/>
    <property type="evidence" value="ECO:0007669"/>
    <property type="project" value="InterPro"/>
</dbReference>
<comment type="subcellular location">
    <subcellularLocation>
        <location evidence="1">Membrane</location>
        <topology evidence="1">Single-pass membrane protein</topology>
    </subcellularLocation>
</comment>
<dbReference type="GO" id="GO:0015627">
    <property type="term" value="C:type II protein secretion system complex"/>
    <property type="evidence" value="ECO:0007669"/>
    <property type="project" value="InterPro"/>
</dbReference>